<evidence type="ECO:0000313" key="3">
    <source>
        <dbReference type="EMBL" id="KAJ5299713.1"/>
    </source>
</evidence>
<comment type="caution">
    <text evidence="3">The sequence shown here is derived from an EMBL/GenBank/DDBJ whole genome shotgun (WGS) entry which is preliminary data.</text>
</comment>
<feature type="chain" id="PRO_5041155145" evidence="2">
    <location>
        <begin position="21"/>
        <end position="220"/>
    </location>
</feature>
<dbReference type="EMBL" id="JAPZBO010000010">
    <property type="protein sequence ID" value="KAJ5299713.1"/>
    <property type="molecule type" value="Genomic_DNA"/>
</dbReference>
<dbReference type="Proteomes" id="UP001147746">
    <property type="component" value="Unassembled WGS sequence"/>
</dbReference>
<feature type="signal peptide" evidence="2">
    <location>
        <begin position="1"/>
        <end position="20"/>
    </location>
</feature>
<feature type="compositionally biased region" description="Low complexity" evidence="1">
    <location>
        <begin position="115"/>
        <end position="135"/>
    </location>
</feature>
<organism evidence="3 4">
    <name type="scientific">Penicillium atrosanguineum</name>
    <dbReference type="NCBI Taxonomy" id="1132637"/>
    <lineage>
        <taxon>Eukaryota</taxon>
        <taxon>Fungi</taxon>
        <taxon>Dikarya</taxon>
        <taxon>Ascomycota</taxon>
        <taxon>Pezizomycotina</taxon>
        <taxon>Eurotiomycetes</taxon>
        <taxon>Eurotiomycetidae</taxon>
        <taxon>Eurotiales</taxon>
        <taxon>Aspergillaceae</taxon>
        <taxon>Penicillium</taxon>
    </lineage>
</organism>
<proteinExistence type="predicted"/>
<evidence type="ECO:0000313" key="4">
    <source>
        <dbReference type="Proteomes" id="UP001147746"/>
    </source>
</evidence>
<evidence type="ECO:0000256" key="2">
    <source>
        <dbReference type="SAM" id="SignalP"/>
    </source>
</evidence>
<dbReference type="AlphaFoldDB" id="A0A9W9GHG3"/>
<reference evidence="3" key="2">
    <citation type="journal article" date="2023" name="IMA Fungus">
        <title>Comparative genomic study of the Penicillium genus elucidates a diverse pangenome and 15 lateral gene transfer events.</title>
        <authorList>
            <person name="Petersen C."/>
            <person name="Sorensen T."/>
            <person name="Nielsen M.R."/>
            <person name="Sondergaard T.E."/>
            <person name="Sorensen J.L."/>
            <person name="Fitzpatrick D.A."/>
            <person name="Frisvad J.C."/>
            <person name="Nielsen K.L."/>
        </authorList>
    </citation>
    <scope>NUCLEOTIDE SEQUENCE</scope>
    <source>
        <strain evidence="3">IBT 21472</strain>
    </source>
</reference>
<reference evidence="3" key="1">
    <citation type="submission" date="2022-12" db="EMBL/GenBank/DDBJ databases">
        <authorList>
            <person name="Petersen C."/>
        </authorList>
    </citation>
    <scope>NUCLEOTIDE SEQUENCE</scope>
    <source>
        <strain evidence="3">IBT 21472</strain>
    </source>
</reference>
<dbReference type="SMART" id="SM00321">
    <property type="entry name" value="WSC"/>
    <property type="match status" value="1"/>
</dbReference>
<keyword evidence="4" id="KW-1185">Reference proteome</keyword>
<dbReference type="InterPro" id="IPR002889">
    <property type="entry name" value="WSC_carb-bd"/>
</dbReference>
<sequence length="220" mass="21863">MQPHHLFATLALALPALASASTSVLGCYSSVPSLKDEGRYTFQSQGYCEEKCQSGGFRIAALTGLQCLCGNELPPSSAQVDDDKCDTVCAGWPEDNCGGQNYFTVLSTGEYTEVSNSSSSSDSSDSSDSTPASASTAAGGIVVAPTNINPSSVPTAILTAPSSTVPSASASAIASKSVAAAAITSVSSSTSASPTMNAAYSMHAGSSVIGAAIAGLGLLL</sequence>
<gene>
    <name evidence="3" type="ORF">N7476_011270</name>
</gene>
<keyword evidence="2" id="KW-0732">Signal</keyword>
<evidence type="ECO:0000256" key="1">
    <source>
        <dbReference type="SAM" id="MobiDB-lite"/>
    </source>
</evidence>
<accession>A0A9W9GHG3</accession>
<feature type="region of interest" description="Disordered" evidence="1">
    <location>
        <begin position="114"/>
        <end position="135"/>
    </location>
</feature>
<protein>
    <submittedName>
        <fullName evidence="3">Uncharacterized protein</fullName>
    </submittedName>
</protein>
<dbReference type="Pfam" id="PF01822">
    <property type="entry name" value="WSC"/>
    <property type="match status" value="1"/>
</dbReference>
<name>A0A9W9GHG3_9EURO</name>
<dbReference type="PROSITE" id="PS51212">
    <property type="entry name" value="WSC"/>
    <property type="match status" value="1"/>
</dbReference>